<dbReference type="Proteomes" id="UP000230002">
    <property type="component" value="Unassembled WGS sequence"/>
</dbReference>
<dbReference type="Pfam" id="PF00069">
    <property type="entry name" value="Pkinase"/>
    <property type="match status" value="1"/>
</dbReference>
<feature type="domain" description="Protein kinase" evidence="7">
    <location>
        <begin position="4"/>
        <end position="275"/>
    </location>
</feature>
<keyword evidence="3 4" id="KW-0067">ATP-binding</keyword>
<evidence type="ECO:0000256" key="3">
    <source>
        <dbReference type="ARBA" id="ARBA00022840"/>
    </source>
</evidence>
<evidence type="ECO:0000313" key="9">
    <source>
        <dbReference type="Proteomes" id="UP000230002"/>
    </source>
</evidence>
<dbReference type="EMBL" id="AYKW01000036">
    <property type="protein sequence ID" value="PIL26815.1"/>
    <property type="molecule type" value="Genomic_DNA"/>
</dbReference>
<dbReference type="STRING" id="1077348.A0A2G8RZ92"/>
<protein>
    <recommendedName>
        <fullName evidence="1">non-specific serine/threonine protein kinase</fullName>
        <ecNumber evidence="1">2.7.11.1</ecNumber>
    </recommendedName>
</protein>
<sequence length="423" mass="47262">MRISYGKEHLGSGRHGQVYAATSTMAARSEDVGRVFALKKTAVTNHVRHPMLLHEACALVLLRGHPSVPRVVAWGRSQYFEYLVMDRLGSTLDQTLKTIEPPRLTLRNAIVLICQMLDVIEHVHEKGIVHCDIKPRNFVFGAKEHAGRLHLIDFGLSRPWIDPTTRKPFPEDANFGFRGTLHYASRHVHLNHTPSRRDDMESLAYIVVKLLTGTLPWANTKETEDLLPILFAYSGKTLCEGYDDVFARFVDDVLSLQYDETPKYQHWRQAFRAVVPGLPADAAYDPEDDSEPHVGAPPTTSNPDVDRPILRRCDDHPKPAEREDSDSDPLLERVLGGASRSKHGGQHDFAPNWGSSWACGSAIRAGDVFGDEFAIVNLKEEEEEGGGVEFIDVPPDYSRGSVVYPGLAPPEEMKNDQSSTRCI</sequence>
<name>A0A2G8RZ92_9APHY</name>
<evidence type="ECO:0000256" key="2">
    <source>
        <dbReference type="ARBA" id="ARBA00022741"/>
    </source>
</evidence>
<feature type="binding site" evidence="4">
    <location>
        <position position="39"/>
    </location>
    <ligand>
        <name>ATP</name>
        <dbReference type="ChEBI" id="CHEBI:30616"/>
    </ligand>
</feature>
<keyword evidence="9" id="KW-1185">Reference proteome</keyword>
<feature type="region of interest" description="Disordered" evidence="6">
    <location>
        <begin position="280"/>
        <end position="330"/>
    </location>
</feature>
<dbReference type="GO" id="GO:0005524">
    <property type="term" value="F:ATP binding"/>
    <property type="evidence" value="ECO:0007669"/>
    <property type="project" value="UniProtKB-UniRule"/>
</dbReference>
<accession>A0A2G8RZ92</accession>
<organism evidence="8 9">
    <name type="scientific">Ganoderma sinense ZZ0214-1</name>
    <dbReference type="NCBI Taxonomy" id="1077348"/>
    <lineage>
        <taxon>Eukaryota</taxon>
        <taxon>Fungi</taxon>
        <taxon>Dikarya</taxon>
        <taxon>Basidiomycota</taxon>
        <taxon>Agaricomycotina</taxon>
        <taxon>Agaricomycetes</taxon>
        <taxon>Polyporales</taxon>
        <taxon>Polyporaceae</taxon>
        <taxon>Ganoderma</taxon>
    </lineage>
</organism>
<keyword evidence="5" id="KW-0723">Serine/threonine-protein kinase</keyword>
<dbReference type="InterPro" id="IPR017441">
    <property type="entry name" value="Protein_kinase_ATP_BS"/>
</dbReference>
<comment type="caution">
    <text evidence="8">The sequence shown here is derived from an EMBL/GenBank/DDBJ whole genome shotgun (WGS) entry which is preliminary data.</text>
</comment>
<evidence type="ECO:0000256" key="4">
    <source>
        <dbReference type="PROSITE-ProRule" id="PRU10141"/>
    </source>
</evidence>
<evidence type="ECO:0000313" key="8">
    <source>
        <dbReference type="EMBL" id="PIL26815.1"/>
    </source>
</evidence>
<feature type="region of interest" description="Disordered" evidence="6">
    <location>
        <begin position="404"/>
        <end position="423"/>
    </location>
</feature>
<keyword evidence="5" id="KW-0808">Transferase</keyword>
<dbReference type="EC" id="2.7.11.1" evidence="1"/>
<evidence type="ECO:0000256" key="6">
    <source>
        <dbReference type="SAM" id="MobiDB-lite"/>
    </source>
</evidence>
<dbReference type="InterPro" id="IPR050235">
    <property type="entry name" value="CK1_Ser-Thr_kinase"/>
</dbReference>
<dbReference type="PROSITE" id="PS00107">
    <property type="entry name" value="PROTEIN_KINASE_ATP"/>
    <property type="match status" value="1"/>
</dbReference>
<dbReference type="PANTHER" id="PTHR11909">
    <property type="entry name" value="CASEIN KINASE-RELATED"/>
    <property type="match status" value="1"/>
</dbReference>
<dbReference type="PROSITE" id="PS00108">
    <property type="entry name" value="PROTEIN_KINASE_ST"/>
    <property type="match status" value="1"/>
</dbReference>
<dbReference type="SMART" id="SM00220">
    <property type="entry name" value="S_TKc"/>
    <property type="match status" value="1"/>
</dbReference>
<evidence type="ECO:0000259" key="7">
    <source>
        <dbReference type="PROSITE" id="PS50011"/>
    </source>
</evidence>
<keyword evidence="5" id="KW-0418">Kinase</keyword>
<evidence type="ECO:0000256" key="5">
    <source>
        <dbReference type="RuleBase" id="RU000304"/>
    </source>
</evidence>
<feature type="compositionally biased region" description="Basic and acidic residues" evidence="6">
    <location>
        <begin position="304"/>
        <end position="322"/>
    </location>
</feature>
<comment type="similarity">
    <text evidence="5">Belongs to the protein kinase superfamily.</text>
</comment>
<dbReference type="OrthoDB" id="3265205at2759"/>
<dbReference type="PROSITE" id="PS50011">
    <property type="entry name" value="PROTEIN_KINASE_DOM"/>
    <property type="match status" value="1"/>
</dbReference>
<reference evidence="8 9" key="1">
    <citation type="journal article" date="2015" name="Sci. Rep.">
        <title>Chromosome-level genome map provides insights into diverse defense mechanisms in the medicinal fungus Ganoderma sinense.</title>
        <authorList>
            <person name="Zhu Y."/>
            <person name="Xu J."/>
            <person name="Sun C."/>
            <person name="Zhou S."/>
            <person name="Xu H."/>
            <person name="Nelson D.R."/>
            <person name="Qian J."/>
            <person name="Song J."/>
            <person name="Luo H."/>
            <person name="Xiang L."/>
            <person name="Li Y."/>
            <person name="Xu Z."/>
            <person name="Ji A."/>
            <person name="Wang L."/>
            <person name="Lu S."/>
            <person name="Hayward A."/>
            <person name="Sun W."/>
            <person name="Li X."/>
            <person name="Schwartz D.C."/>
            <person name="Wang Y."/>
            <person name="Chen S."/>
        </authorList>
    </citation>
    <scope>NUCLEOTIDE SEQUENCE [LARGE SCALE GENOMIC DNA]</scope>
    <source>
        <strain evidence="8 9">ZZ0214-1</strain>
    </source>
</reference>
<dbReference type="InterPro" id="IPR000719">
    <property type="entry name" value="Prot_kinase_dom"/>
</dbReference>
<dbReference type="GO" id="GO:0004674">
    <property type="term" value="F:protein serine/threonine kinase activity"/>
    <property type="evidence" value="ECO:0007669"/>
    <property type="project" value="UniProtKB-KW"/>
</dbReference>
<gene>
    <name evidence="8" type="ORF">GSI_11076</name>
</gene>
<dbReference type="SUPFAM" id="SSF56112">
    <property type="entry name" value="Protein kinase-like (PK-like)"/>
    <property type="match status" value="1"/>
</dbReference>
<dbReference type="Gene3D" id="1.10.510.10">
    <property type="entry name" value="Transferase(Phosphotransferase) domain 1"/>
    <property type="match status" value="1"/>
</dbReference>
<evidence type="ECO:0000256" key="1">
    <source>
        <dbReference type="ARBA" id="ARBA00012513"/>
    </source>
</evidence>
<dbReference type="InterPro" id="IPR011009">
    <property type="entry name" value="Kinase-like_dom_sf"/>
</dbReference>
<proteinExistence type="inferred from homology"/>
<dbReference type="InterPro" id="IPR008271">
    <property type="entry name" value="Ser/Thr_kinase_AS"/>
</dbReference>
<dbReference type="AlphaFoldDB" id="A0A2G8RZ92"/>
<keyword evidence="2 4" id="KW-0547">Nucleotide-binding</keyword>